<accession>A0ABD3PMQ0</accession>
<feature type="transmembrane region" description="Helical" evidence="1">
    <location>
        <begin position="220"/>
        <end position="236"/>
    </location>
</feature>
<evidence type="ECO:0000313" key="4">
    <source>
        <dbReference type="Proteomes" id="UP001516023"/>
    </source>
</evidence>
<dbReference type="PANTHER" id="PTHR35302:SF1">
    <property type="entry name" value="PROTEIN COFACTOR ASSEMBLY OF COMPLEX C SUBUNIT B CCB1, CHLOROPLASTIC"/>
    <property type="match status" value="1"/>
</dbReference>
<keyword evidence="4" id="KW-1185">Reference proteome</keyword>
<feature type="chain" id="PRO_5044850515" evidence="2">
    <location>
        <begin position="27"/>
        <end position="290"/>
    </location>
</feature>
<evidence type="ECO:0000313" key="3">
    <source>
        <dbReference type="EMBL" id="KAL3789032.1"/>
    </source>
</evidence>
<dbReference type="Pfam" id="PF12046">
    <property type="entry name" value="CCB1"/>
    <property type="match status" value="1"/>
</dbReference>
<protein>
    <submittedName>
        <fullName evidence="3">Uncharacterized protein</fullName>
    </submittedName>
</protein>
<reference evidence="3 4" key="1">
    <citation type="journal article" date="2020" name="G3 (Bethesda)">
        <title>Improved Reference Genome for Cyclotella cryptica CCMP332, a Model for Cell Wall Morphogenesis, Salinity Adaptation, and Lipid Production in Diatoms (Bacillariophyta).</title>
        <authorList>
            <person name="Roberts W.R."/>
            <person name="Downey K.M."/>
            <person name="Ruck E.C."/>
            <person name="Traller J.C."/>
            <person name="Alverson A.J."/>
        </authorList>
    </citation>
    <scope>NUCLEOTIDE SEQUENCE [LARGE SCALE GENOMIC DNA]</scope>
    <source>
        <strain evidence="3 4">CCMP332</strain>
    </source>
</reference>
<gene>
    <name evidence="3" type="ORF">HJC23_008179</name>
</gene>
<keyword evidence="2" id="KW-0732">Signal</keyword>
<proteinExistence type="predicted"/>
<dbReference type="EMBL" id="JABMIG020000147">
    <property type="protein sequence ID" value="KAL3789032.1"/>
    <property type="molecule type" value="Genomic_DNA"/>
</dbReference>
<name>A0ABD3PMQ0_9STRA</name>
<evidence type="ECO:0000256" key="1">
    <source>
        <dbReference type="SAM" id="Phobius"/>
    </source>
</evidence>
<keyword evidence="1" id="KW-0812">Transmembrane</keyword>
<feature type="signal peptide" evidence="2">
    <location>
        <begin position="1"/>
        <end position="26"/>
    </location>
</feature>
<keyword evidence="1" id="KW-1133">Transmembrane helix</keyword>
<feature type="transmembrane region" description="Helical" evidence="1">
    <location>
        <begin position="186"/>
        <end position="208"/>
    </location>
</feature>
<evidence type="ECO:0000256" key="2">
    <source>
        <dbReference type="SAM" id="SignalP"/>
    </source>
</evidence>
<keyword evidence="1" id="KW-0472">Membrane</keyword>
<comment type="caution">
    <text evidence="3">The sequence shown here is derived from an EMBL/GenBank/DDBJ whole genome shotgun (WGS) entry which is preliminary data.</text>
</comment>
<dbReference type="PANTHER" id="PTHR35302">
    <property type="match status" value="1"/>
</dbReference>
<dbReference type="InterPro" id="IPR021919">
    <property type="entry name" value="CCB1"/>
</dbReference>
<feature type="transmembrane region" description="Helical" evidence="1">
    <location>
        <begin position="101"/>
        <end position="121"/>
    </location>
</feature>
<dbReference type="Proteomes" id="UP001516023">
    <property type="component" value="Unassembled WGS sequence"/>
</dbReference>
<feature type="non-terminal residue" evidence="3">
    <location>
        <position position="1"/>
    </location>
</feature>
<organism evidence="3 4">
    <name type="scientific">Cyclotella cryptica</name>
    <dbReference type="NCBI Taxonomy" id="29204"/>
    <lineage>
        <taxon>Eukaryota</taxon>
        <taxon>Sar</taxon>
        <taxon>Stramenopiles</taxon>
        <taxon>Ochrophyta</taxon>
        <taxon>Bacillariophyta</taxon>
        <taxon>Coscinodiscophyceae</taxon>
        <taxon>Thalassiosirophycidae</taxon>
        <taxon>Stephanodiscales</taxon>
        <taxon>Stephanodiscaceae</taxon>
        <taxon>Cyclotella</taxon>
    </lineage>
</organism>
<sequence length="290" mass="31586">FQQTMKSASTLTTVLVLLLSTPVINGFTPPLSSRSLPSALHLTPHIDALVQIVMSPDVFDAGYASDALVSLADTATTAASDATSAPADPTATSFLPSYSKASYYTTLALYVASFPGLWSQIKRSTKAKVKRKTYVSPGEKAAEGGKELRQQAGEIMAYMKANNYEVAEAGETITFRGLVARSTSQAFFLTFCTALGLASLALVLQIQFQDLVLPGIGTPNWFYLTLLSPYAGIYYWRSGDRVDDMKVKLSTNDDDTLNEITVEGNDEEIDRMWRTLDLQEKGMVKVEGIF</sequence>
<dbReference type="AlphaFoldDB" id="A0ABD3PMQ0"/>